<dbReference type="SUPFAM" id="SSF55144">
    <property type="entry name" value="LigT-like"/>
    <property type="match status" value="1"/>
</dbReference>
<evidence type="ECO:0000313" key="3">
    <source>
        <dbReference type="EMBL" id="NOK36089.1"/>
    </source>
</evidence>
<comment type="catalytic activity">
    <reaction evidence="2">
        <text>a 3'-end 2',3'-cyclophospho-ribonucleotide-RNA + H2O = a 3'-end 2'-phospho-ribonucleotide-RNA + H(+)</text>
        <dbReference type="Rhea" id="RHEA:11828"/>
        <dbReference type="Rhea" id="RHEA-COMP:10464"/>
        <dbReference type="Rhea" id="RHEA-COMP:17353"/>
        <dbReference type="ChEBI" id="CHEBI:15377"/>
        <dbReference type="ChEBI" id="CHEBI:15378"/>
        <dbReference type="ChEBI" id="CHEBI:83064"/>
        <dbReference type="ChEBI" id="CHEBI:173113"/>
        <dbReference type="EC" id="3.1.4.58"/>
    </reaction>
</comment>
<gene>
    <name evidence="3" type="primary">thpR</name>
    <name evidence="3" type="ORF">HMI49_23070</name>
</gene>
<dbReference type="NCBIfam" id="TIGR02258">
    <property type="entry name" value="2_5_ligase"/>
    <property type="match status" value="1"/>
</dbReference>
<dbReference type="PANTHER" id="PTHR35561:SF1">
    <property type="entry name" value="RNA 2',3'-CYCLIC PHOSPHODIESTERASE"/>
    <property type="match status" value="1"/>
</dbReference>
<organism evidence="3 4">
    <name type="scientific">Corallococcus exercitus</name>
    <dbReference type="NCBI Taxonomy" id="2316736"/>
    <lineage>
        <taxon>Bacteria</taxon>
        <taxon>Pseudomonadati</taxon>
        <taxon>Myxococcota</taxon>
        <taxon>Myxococcia</taxon>
        <taxon>Myxococcales</taxon>
        <taxon>Cystobacterineae</taxon>
        <taxon>Myxococcaceae</taxon>
        <taxon>Corallococcus</taxon>
    </lineage>
</organism>
<dbReference type="Pfam" id="PF13563">
    <property type="entry name" value="2_5_RNA_ligase2"/>
    <property type="match status" value="1"/>
</dbReference>
<dbReference type="EMBL" id="JABFJV010000144">
    <property type="protein sequence ID" value="NOK36089.1"/>
    <property type="molecule type" value="Genomic_DNA"/>
</dbReference>
<dbReference type="PANTHER" id="PTHR35561">
    <property type="entry name" value="RNA 2',3'-CYCLIC PHOSPHODIESTERASE"/>
    <property type="match status" value="1"/>
</dbReference>
<dbReference type="GO" id="GO:0004113">
    <property type="term" value="F:2',3'-cyclic-nucleotide 3'-phosphodiesterase activity"/>
    <property type="evidence" value="ECO:0007669"/>
    <property type="project" value="InterPro"/>
</dbReference>
<comment type="function">
    <text evidence="2">Hydrolyzes RNA 2',3'-cyclic phosphodiester to an RNA 2'-phosphomonoester.</text>
</comment>
<dbReference type="GO" id="GO:0008664">
    <property type="term" value="F:RNA 2',3'-cyclic 3'-phosphodiesterase activity"/>
    <property type="evidence" value="ECO:0007669"/>
    <property type="project" value="UniProtKB-EC"/>
</dbReference>
<comment type="caution">
    <text evidence="3">The sequence shown here is derived from an EMBL/GenBank/DDBJ whole genome shotgun (WGS) entry which is preliminary data.</text>
</comment>
<keyword evidence="1 2" id="KW-0378">Hydrolase</keyword>
<feature type="active site" description="Proton donor" evidence="2">
    <location>
        <position position="40"/>
    </location>
</feature>
<dbReference type="OrthoDB" id="9793819at2"/>
<name>A0A3A8HP29_9BACT</name>
<feature type="short sequence motif" description="HXTX 2" evidence="2">
    <location>
        <begin position="127"/>
        <end position="130"/>
    </location>
</feature>
<sequence length="193" mass="20606">MRLFTAVTLGDALTAETGRGIERLRALAPDAKWVRSEGVHLTLLFLGDVDEGRLPELRDALEPVGLYHAPFVLSVAGGGTFGSPSHPRVLWADVRGDTAALKALQADVARALEPLGFTSEHAEYTAHLTLARARPPRGDPALAACARELQGAAWGEGRVDRLVLFESTRGHYVPRLEVPLVVSGEGGESGARE</sequence>
<dbReference type="AlphaFoldDB" id="A0A3A8HP29"/>
<accession>A0A3A8HP29</accession>
<dbReference type="EC" id="3.1.4.58" evidence="2"/>
<proteinExistence type="inferred from homology"/>
<reference evidence="3 4" key="1">
    <citation type="submission" date="2020-05" db="EMBL/GenBank/DDBJ databases">
        <authorList>
            <person name="Whitworth D."/>
        </authorList>
    </citation>
    <scope>NUCLEOTIDE SEQUENCE [LARGE SCALE GENOMIC DNA]</scope>
    <source>
        <strain evidence="3 4">AB043B</strain>
    </source>
</reference>
<dbReference type="InterPro" id="IPR009097">
    <property type="entry name" value="Cyclic_Pdiesterase"/>
</dbReference>
<dbReference type="Gene3D" id="3.90.1140.10">
    <property type="entry name" value="Cyclic phosphodiesterase"/>
    <property type="match status" value="1"/>
</dbReference>
<evidence type="ECO:0000256" key="2">
    <source>
        <dbReference type="HAMAP-Rule" id="MF_01940"/>
    </source>
</evidence>
<feature type="short sequence motif" description="HXTX 1" evidence="2">
    <location>
        <begin position="40"/>
        <end position="43"/>
    </location>
</feature>
<evidence type="ECO:0000313" key="4">
    <source>
        <dbReference type="Proteomes" id="UP000563426"/>
    </source>
</evidence>
<keyword evidence="4" id="KW-1185">Reference proteome</keyword>
<dbReference type="RefSeq" id="WP_120528197.1">
    <property type="nucleotide sequence ID" value="NZ_JABFJV010000144.1"/>
</dbReference>
<protein>
    <recommendedName>
        <fullName evidence="2">RNA 2',3'-cyclic phosphodiesterase</fullName>
        <shortName evidence="2">RNA 2',3'-CPDase</shortName>
        <ecNumber evidence="2">3.1.4.58</ecNumber>
    </recommendedName>
</protein>
<evidence type="ECO:0000256" key="1">
    <source>
        <dbReference type="ARBA" id="ARBA00022801"/>
    </source>
</evidence>
<dbReference type="InterPro" id="IPR004175">
    <property type="entry name" value="RNA_CPDase"/>
</dbReference>
<comment type="similarity">
    <text evidence="2">Belongs to the 2H phosphoesterase superfamily. ThpR family.</text>
</comment>
<feature type="active site" description="Proton acceptor" evidence="2">
    <location>
        <position position="127"/>
    </location>
</feature>
<dbReference type="HAMAP" id="MF_01940">
    <property type="entry name" value="RNA_CPDase"/>
    <property type="match status" value="1"/>
</dbReference>
<dbReference type="Proteomes" id="UP000563426">
    <property type="component" value="Unassembled WGS sequence"/>
</dbReference>